<evidence type="ECO:0000256" key="7">
    <source>
        <dbReference type="ARBA" id="ARBA00023180"/>
    </source>
</evidence>
<dbReference type="VEuPathDB" id="FungiDB:GWK60_J11561"/>
<dbReference type="GO" id="GO:0042597">
    <property type="term" value="C:periplasmic space"/>
    <property type="evidence" value="ECO:0007669"/>
    <property type="project" value="EnsemblFungi"/>
</dbReference>
<evidence type="ECO:0000256" key="9">
    <source>
        <dbReference type="RuleBase" id="RU362103"/>
    </source>
</evidence>
<dbReference type="GO" id="GO:0005829">
    <property type="term" value="C:cytosol"/>
    <property type="evidence" value="ECO:0007669"/>
    <property type="project" value="TreeGrafter"/>
</dbReference>
<evidence type="ECO:0000259" key="11">
    <source>
        <dbReference type="PROSITE" id="PS51210"/>
    </source>
</evidence>
<evidence type="ECO:0000256" key="4">
    <source>
        <dbReference type="ARBA" id="ARBA00022801"/>
    </source>
</evidence>
<protein>
    <recommendedName>
        <fullName evidence="2 9">Lysophospholipase</fullName>
        <ecNumber evidence="2 9">3.1.1.5</ecNumber>
    </recommendedName>
</protein>
<dbReference type="GO" id="GO:0004622">
    <property type="term" value="F:phosphatidylcholine lysophospholipase activity"/>
    <property type="evidence" value="ECO:0007669"/>
    <property type="project" value="UniProtKB-EC"/>
</dbReference>
<keyword evidence="3 9" id="KW-0732">Signal</keyword>
<evidence type="ECO:0000256" key="2">
    <source>
        <dbReference type="ARBA" id="ARBA00013274"/>
    </source>
</evidence>
<keyword evidence="7" id="KW-0325">Glycoprotein</keyword>
<dbReference type="GO" id="GO:0009277">
    <property type="term" value="C:fungal-type cell wall"/>
    <property type="evidence" value="ECO:0007669"/>
    <property type="project" value="EnsemblFungi"/>
</dbReference>
<comment type="similarity">
    <text evidence="1 9">Belongs to the lysophospholipase family.</text>
</comment>
<dbReference type="InterPro" id="IPR002642">
    <property type="entry name" value="LysoPLipase_cat_dom"/>
</dbReference>
<dbReference type="PANTHER" id="PTHR10728">
    <property type="entry name" value="CYTOSOLIC PHOSPHOLIPASE A2"/>
    <property type="match status" value="1"/>
</dbReference>
<feature type="chain" id="PRO_5007947902" description="Lysophospholipase" evidence="9">
    <location>
        <begin position="23"/>
        <end position="1349"/>
    </location>
</feature>
<evidence type="ECO:0000256" key="5">
    <source>
        <dbReference type="ARBA" id="ARBA00022963"/>
    </source>
</evidence>
<dbReference type="InterPro" id="IPR016035">
    <property type="entry name" value="Acyl_Trfase/lysoPLipase"/>
</dbReference>
<feature type="signal peptide" evidence="9">
    <location>
        <begin position="1"/>
        <end position="22"/>
    </location>
</feature>
<dbReference type="CDD" id="cd07203">
    <property type="entry name" value="cPLA2_Fungal_PLB"/>
    <property type="match status" value="2"/>
</dbReference>
<dbReference type="PANTHER" id="PTHR10728:SF33">
    <property type="entry name" value="LYSOPHOSPHOLIPASE 1-RELATED"/>
    <property type="match status" value="1"/>
</dbReference>
<dbReference type="EC" id="3.1.1.5" evidence="2 9"/>
<comment type="catalytic activity">
    <reaction evidence="9">
        <text>a 1-acyl-sn-glycero-3-phosphocholine + H2O = sn-glycerol 3-phosphocholine + a fatty acid + H(+)</text>
        <dbReference type="Rhea" id="RHEA:15177"/>
        <dbReference type="ChEBI" id="CHEBI:15377"/>
        <dbReference type="ChEBI" id="CHEBI:15378"/>
        <dbReference type="ChEBI" id="CHEBI:16870"/>
        <dbReference type="ChEBI" id="CHEBI:28868"/>
        <dbReference type="ChEBI" id="CHEBI:58168"/>
        <dbReference type="EC" id="3.1.1.5"/>
    </reaction>
</comment>
<evidence type="ECO:0000256" key="10">
    <source>
        <dbReference type="SAM" id="MobiDB-lite"/>
    </source>
</evidence>
<dbReference type="VEuPathDB" id="FungiDB:B1J91_J11770g"/>
<organism evidence="12 14">
    <name type="scientific">Candida glabrata</name>
    <name type="common">Yeast</name>
    <name type="synonym">Torulopsis glabrata</name>
    <dbReference type="NCBI Taxonomy" id="5478"/>
    <lineage>
        <taxon>Eukaryota</taxon>
        <taxon>Fungi</taxon>
        <taxon>Dikarya</taxon>
        <taxon>Ascomycota</taxon>
        <taxon>Saccharomycotina</taxon>
        <taxon>Saccharomycetes</taxon>
        <taxon>Saccharomycetales</taxon>
        <taxon>Saccharomycetaceae</taxon>
        <taxon>Nakaseomyces</taxon>
    </lineage>
</organism>
<dbReference type="VEuPathDB" id="FungiDB:CAGL0J11770g"/>
<dbReference type="SUPFAM" id="SSF52151">
    <property type="entry name" value="FabD/lysophospholipase-like"/>
    <property type="match status" value="2"/>
</dbReference>
<feature type="region of interest" description="Disordered" evidence="10">
    <location>
        <begin position="1266"/>
        <end position="1316"/>
    </location>
</feature>
<evidence type="ECO:0000313" key="14">
    <source>
        <dbReference type="Proteomes" id="UP000054886"/>
    </source>
</evidence>
<dbReference type="Gene3D" id="3.40.1090.10">
    <property type="entry name" value="Cytosolic phospholipase A2 catalytic domain"/>
    <property type="match status" value="2"/>
</dbReference>
<evidence type="ECO:0000256" key="3">
    <source>
        <dbReference type="ARBA" id="ARBA00022729"/>
    </source>
</evidence>
<dbReference type="VEuPathDB" id="FungiDB:GVI51_J11583"/>
<dbReference type="EMBL" id="LLZZ01000086">
    <property type="protein sequence ID" value="KTB09676.1"/>
    <property type="molecule type" value="Genomic_DNA"/>
</dbReference>
<dbReference type="GO" id="GO:0005783">
    <property type="term" value="C:endoplasmic reticulum"/>
    <property type="evidence" value="ECO:0007669"/>
    <property type="project" value="EnsemblFungi"/>
</dbReference>
<feature type="domain" description="PLA2c" evidence="11">
    <location>
        <begin position="682"/>
        <end position="1231"/>
    </location>
</feature>
<dbReference type="VEuPathDB" id="FungiDB:B1J91_J11748g"/>
<reference evidence="12 14" key="1">
    <citation type="submission" date="2015-10" db="EMBL/GenBank/DDBJ databases">
        <title>Draft genomes sequences of Candida glabrata isolates 1A, 1B, 2A, 2B, 3A and 3B.</title>
        <authorList>
            <person name="Haavelsrud O.E."/>
            <person name="Gaustad P."/>
        </authorList>
    </citation>
    <scope>NUCLEOTIDE SEQUENCE [LARGE SCALE GENOMIC DNA]</scope>
    <source>
        <strain evidence="12">910700640</strain>
    </source>
</reference>
<dbReference type="PROSITE" id="PS51210">
    <property type="entry name" value="PLA2C"/>
    <property type="match status" value="2"/>
</dbReference>
<dbReference type="GO" id="GO:0036151">
    <property type="term" value="P:phosphatidylcholine acyl-chain remodeling"/>
    <property type="evidence" value="ECO:0007669"/>
    <property type="project" value="EnsemblFungi"/>
</dbReference>
<dbReference type="GO" id="GO:0005576">
    <property type="term" value="C:extracellular region"/>
    <property type="evidence" value="ECO:0007669"/>
    <property type="project" value="EnsemblFungi"/>
</dbReference>
<keyword evidence="4 8" id="KW-0378">Hydrolase</keyword>
<evidence type="ECO:0000313" key="13">
    <source>
        <dbReference type="EMBL" id="KTB09676.1"/>
    </source>
</evidence>
<accession>A0A0W0DZ66</accession>
<comment type="caution">
    <text evidence="12">The sequence shown here is derived from an EMBL/GenBank/DDBJ whole genome shotgun (WGS) entry which is preliminary data.</text>
</comment>
<proteinExistence type="inferred from homology"/>
<dbReference type="GO" id="GO:0004623">
    <property type="term" value="F:phospholipase A2 activity"/>
    <property type="evidence" value="ECO:0007669"/>
    <property type="project" value="TreeGrafter"/>
</dbReference>
<keyword evidence="5 8" id="KW-0442">Lipid degradation</keyword>
<dbReference type="GO" id="GO:0046475">
    <property type="term" value="P:glycerophospholipid catabolic process"/>
    <property type="evidence" value="ECO:0007669"/>
    <property type="project" value="TreeGrafter"/>
</dbReference>
<evidence type="ECO:0000256" key="6">
    <source>
        <dbReference type="ARBA" id="ARBA00023098"/>
    </source>
</evidence>
<dbReference type="Pfam" id="PF01735">
    <property type="entry name" value="PLA2_B"/>
    <property type="match status" value="2"/>
</dbReference>
<dbReference type="GO" id="GO:0005886">
    <property type="term" value="C:plasma membrane"/>
    <property type="evidence" value="ECO:0007669"/>
    <property type="project" value="EnsemblFungi"/>
</dbReference>
<dbReference type="VEuPathDB" id="FungiDB:CAGL0J11748g"/>
<feature type="domain" description="PLA2c" evidence="11">
    <location>
        <begin position="35"/>
        <end position="590"/>
    </location>
</feature>
<dbReference type="EMBL" id="LLZZ01000185">
    <property type="protein sequence ID" value="KTA95215.1"/>
    <property type="molecule type" value="Genomic_DNA"/>
</dbReference>
<evidence type="ECO:0000313" key="12">
    <source>
        <dbReference type="EMBL" id="KTA95215.1"/>
    </source>
</evidence>
<name>A0A0W0DZ66_CANGB</name>
<dbReference type="Proteomes" id="UP000054886">
    <property type="component" value="Unassembled WGS sequence"/>
</dbReference>
<sequence>MQLQDLVVTVSLLAAFNGGVEAWSPTNSYVPANVTCPNDINLLRNATGLSQSEIDWLKKRDVNTREALESFLKRVTSNFTSNSSASNLIDQLFSTNSSNIPKIGIAASGGGYRAMLSGAGMVSAMDNRTDGANEHGLGGLLQAATYLAGLSGGNWLTTTLSWNNWTSVQDIVDSQDNDSAIWDISHSIVSPGGINIFKTGSRWDHISDAVEDKQKAGFNVSLADVWGRALSYQFFPTLYRGGVAYLWSDLRESDVFKNAEMPMPISVADGRYPGTAVIDLNSTVFEYSPFELGSWDPSLSAFTDVQYLGTKVSDGKPAEEGKCIAGFDNVGFLMGTSSTLFNQFLLRINDTSIPKFIRNLATHFLKDLSEDYDDIAVYAPNPFRDADYVNNNRSKSLSESEYLFLVDGGEDGQNVPLVPLIQQERDLDIVFALDNSADTEENWPDGASLMHTYRRQFGFQGQGVTFPSVPGTDTFVNLGLNKKPTFFGCDARNMTDLEYIPPLIVYIPNSRHSYNGNTSTFKLSYSEKERLGVIRNGFEAATMNNLTADSNFAGCIGCAIMRRKQQALNLTLPKECETCFTNYCWNGTIDNTPAKGVTASNDFDNASGSAAADMAEQDASGAASASSSSRKKNAAVSVDVNAKTLFAIITAMTAMQLSVLIASVLAAGAAVDAASYTPQNVSCPDNANFIRNAADGLSPAEKEWLKKRDPITRDALQTFLRRAFANVSTEITSALFNDTENVPKLGIAVAGGGYRAMFVGAGAFAAMDNRTDGANEHGLGGLLQAATYMAGLSGGNWLTGTLAYNNFTSVQQILEEGDKADAIWNITNSFLNPYDKDFSKTLARWTAIGSQVQGKRDAGFNVTITDLWSRALAYGWFPTLPNAGAGLTWSSLRDNEIFMNGEMPMPISVADGRYPGTTVINLNATVFEMTPFEIGSWDPSLNAFSDIKYLGTQVTDGKPETERCINGFDDASFIMGTSSSLFNEFTMSNDSAVAYTYLNTLSSTLVKGIDKENNDIAMYAPNPFKGSKYVDSNYTTSIVDSDSLFLVDGGEDLQGIPFVPLLKQERDLDIIFAIDVDTETSDNYPAGGPMMKTYERQFSKQGKGMAFPYVPDMTTFVNLGLGGKPSFYGCDANNLTDLEYIPPLIVYIPNSYHSFESNVSTFKLNYNYSERVGMIRNAFEATTRNNLTEDADYVTCVGCAIIRRKQQSLNLTLPDICDKCFTNYCWNGTIDNTPTKLLTPNNQDPAAISSAIAAVTDDSPIGALLNTGSGTKSNSSSKTNSTLVTSSRATSTGTLISNSSSNSTVSSTAARSSTSSTAKKNAGSVLKLEFSKSASVMVAIAAAAVASLI</sequence>
<evidence type="ECO:0000256" key="1">
    <source>
        <dbReference type="ARBA" id="ARBA00008780"/>
    </source>
</evidence>
<dbReference type="VEuPathDB" id="FungiDB:GVI51_J11561"/>
<evidence type="ECO:0000256" key="8">
    <source>
        <dbReference type="PROSITE-ProRule" id="PRU00555"/>
    </source>
</evidence>
<dbReference type="VEuPathDB" id="FungiDB:GWK60_J11539"/>
<dbReference type="SMART" id="SM00022">
    <property type="entry name" value="PLAc"/>
    <property type="match status" value="2"/>
</dbReference>
<dbReference type="FunFam" id="3.40.1090.10:FF:000010">
    <property type="entry name" value="Lysophospholipase"/>
    <property type="match status" value="2"/>
</dbReference>
<gene>
    <name evidence="13" type="ORF">AO440_004901</name>
    <name evidence="12" type="ORF">AO440_005535</name>
</gene>
<keyword evidence="6 8" id="KW-0443">Lipid metabolism</keyword>